<evidence type="ECO:0000256" key="13">
    <source>
        <dbReference type="NCBIfam" id="TIGR00036"/>
    </source>
</evidence>
<dbReference type="SUPFAM" id="SSF51735">
    <property type="entry name" value="NAD(P)-binding Rossmann-fold domains"/>
    <property type="match status" value="1"/>
</dbReference>
<evidence type="ECO:0000256" key="7">
    <source>
        <dbReference type="ARBA" id="ARBA00023027"/>
    </source>
</evidence>
<keyword evidence="8" id="KW-0457">Lysine biosynthesis</keyword>
<gene>
    <name evidence="16" type="primary">dapB</name>
    <name evidence="16" type="ORF">COB11_08425</name>
</gene>
<dbReference type="PANTHER" id="PTHR20836:SF0">
    <property type="entry name" value="4-HYDROXY-TETRAHYDRODIPICOLINATE REDUCTASE 1, CHLOROPLASTIC-RELATED"/>
    <property type="match status" value="1"/>
</dbReference>
<organism evidence="16 17">
    <name type="scientific">Aerophobetes bacterium</name>
    <dbReference type="NCBI Taxonomy" id="2030807"/>
    <lineage>
        <taxon>Bacteria</taxon>
        <taxon>Candidatus Aerophobota</taxon>
    </lineage>
</organism>
<evidence type="ECO:0000256" key="1">
    <source>
        <dbReference type="ARBA" id="ARBA00006642"/>
    </source>
</evidence>
<evidence type="ECO:0000259" key="15">
    <source>
        <dbReference type="Pfam" id="PF05173"/>
    </source>
</evidence>
<keyword evidence="2" id="KW-0963">Cytoplasm</keyword>
<dbReference type="PIRSF" id="PIRSF000161">
    <property type="entry name" value="DHPR"/>
    <property type="match status" value="1"/>
</dbReference>
<dbReference type="Gene3D" id="3.30.360.10">
    <property type="entry name" value="Dihydrodipicolinate Reductase, domain 2"/>
    <property type="match status" value="1"/>
</dbReference>
<dbReference type="PROSITE" id="PS01298">
    <property type="entry name" value="DAPB"/>
    <property type="match status" value="1"/>
</dbReference>
<evidence type="ECO:0000256" key="12">
    <source>
        <dbReference type="ARBA" id="ARBA00049396"/>
    </source>
</evidence>
<evidence type="ECO:0000256" key="3">
    <source>
        <dbReference type="ARBA" id="ARBA00022605"/>
    </source>
</evidence>
<comment type="caution">
    <text evidence="16">The sequence shown here is derived from an EMBL/GenBank/DDBJ whole genome shotgun (WGS) entry which is preliminary data.</text>
</comment>
<feature type="domain" description="Dihydrodipicolinate reductase N-terminal" evidence="14">
    <location>
        <begin position="15"/>
        <end position="109"/>
    </location>
</feature>
<keyword evidence="5" id="KW-0220">Diaminopimelate biosynthesis</keyword>
<comment type="catalytic activity">
    <reaction evidence="11">
        <text>(S)-2,3,4,5-tetrahydrodipicolinate + NADP(+) + H2O = (2S,4S)-4-hydroxy-2,3,4,5-tetrahydrodipicolinate + NADPH + H(+)</text>
        <dbReference type="Rhea" id="RHEA:35331"/>
        <dbReference type="ChEBI" id="CHEBI:15377"/>
        <dbReference type="ChEBI" id="CHEBI:15378"/>
        <dbReference type="ChEBI" id="CHEBI:16845"/>
        <dbReference type="ChEBI" id="CHEBI:57783"/>
        <dbReference type="ChEBI" id="CHEBI:58349"/>
        <dbReference type="ChEBI" id="CHEBI:67139"/>
        <dbReference type="EC" id="1.17.1.8"/>
    </reaction>
</comment>
<protein>
    <recommendedName>
        <fullName evidence="10 13">4-hydroxy-tetrahydrodipicolinate reductase</fullName>
        <ecNumber evidence="10 13">1.17.1.8</ecNumber>
    </recommendedName>
</protein>
<keyword evidence="7" id="KW-0520">NAD</keyword>
<keyword evidence="3" id="KW-0028">Amino-acid biosynthesis</keyword>
<dbReference type="SUPFAM" id="SSF55347">
    <property type="entry name" value="Glyceraldehyde-3-phosphate dehydrogenase-like, C-terminal domain"/>
    <property type="match status" value="1"/>
</dbReference>
<evidence type="ECO:0000256" key="8">
    <source>
        <dbReference type="ARBA" id="ARBA00023154"/>
    </source>
</evidence>
<comment type="pathway">
    <text evidence="9">Amino-acid biosynthesis; L-lysine biosynthesis via DAP pathway; (S)-tetrahydrodipicolinate from L-aspartate: step 4/4.</text>
</comment>
<dbReference type="AlphaFoldDB" id="A0A2A4Y9F3"/>
<sequence length="247" mass="27471">MILYSSTIFEEEILKIIIIGASGKVGKALVSQIKQDEDLTLYKILNRPTESFDGADVVIDFSNFSCFKENLRLCSESNVPLVSGTTNLSHEDFSLMQDAKIPVLYSTNFSIGIALIQKFLHEEKSHLQKGFIDIVETHDISKADTPSGTSLSLAENFEKKNISFGTPSNREEKDLVISSLRRKGSKGSHDVVIDLEDETLTLSHMCHSRSTYARGALLACRFIHTKESGFYDFSDVFASKIGEFANV</sequence>
<dbReference type="GO" id="GO:0008839">
    <property type="term" value="F:4-hydroxy-tetrahydrodipicolinate reductase"/>
    <property type="evidence" value="ECO:0007669"/>
    <property type="project" value="UniProtKB-UniRule"/>
</dbReference>
<dbReference type="EC" id="1.17.1.8" evidence="10 13"/>
<proteinExistence type="inferred from homology"/>
<evidence type="ECO:0000256" key="10">
    <source>
        <dbReference type="ARBA" id="ARBA00038983"/>
    </source>
</evidence>
<evidence type="ECO:0000313" key="16">
    <source>
        <dbReference type="EMBL" id="PCI91433.1"/>
    </source>
</evidence>
<evidence type="ECO:0000256" key="11">
    <source>
        <dbReference type="ARBA" id="ARBA00049080"/>
    </source>
</evidence>
<dbReference type="InterPro" id="IPR036291">
    <property type="entry name" value="NAD(P)-bd_dom_sf"/>
</dbReference>
<accession>A0A2A4Y9F3</accession>
<dbReference type="InterPro" id="IPR022663">
    <property type="entry name" value="DapB_C"/>
</dbReference>
<dbReference type="CDD" id="cd02274">
    <property type="entry name" value="DHDPR_N"/>
    <property type="match status" value="1"/>
</dbReference>
<dbReference type="Pfam" id="PF05173">
    <property type="entry name" value="DapB_C"/>
    <property type="match status" value="1"/>
</dbReference>
<dbReference type="NCBIfam" id="TIGR00036">
    <property type="entry name" value="dapB"/>
    <property type="match status" value="1"/>
</dbReference>
<evidence type="ECO:0000259" key="14">
    <source>
        <dbReference type="Pfam" id="PF01113"/>
    </source>
</evidence>
<evidence type="ECO:0000256" key="4">
    <source>
        <dbReference type="ARBA" id="ARBA00022857"/>
    </source>
</evidence>
<dbReference type="EMBL" id="NVUU01000134">
    <property type="protein sequence ID" value="PCI91433.1"/>
    <property type="molecule type" value="Genomic_DNA"/>
</dbReference>
<dbReference type="GO" id="GO:0009089">
    <property type="term" value="P:lysine biosynthetic process via diaminopimelate"/>
    <property type="evidence" value="ECO:0007669"/>
    <property type="project" value="UniProtKB-UniRule"/>
</dbReference>
<dbReference type="PANTHER" id="PTHR20836">
    <property type="entry name" value="DIHYDRODIPICOLINATE REDUCTASE"/>
    <property type="match status" value="1"/>
</dbReference>
<dbReference type="Gene3D" id="3.40.50.720">
    <property type="entry name" value="NAD(P)-binding Rossmann-like Domain"/>
    <property type="match status" value="1"/>
</dbReference>
<dbReference type="Pfam" id="PF01113">
    <property type="entry name" value="DapB_N"/>
    <property type="match status" value="1"/>
</dbReference>
<evidence type="ECO:0000256" key="5">
    <source>
        <dbReference type="ARBA" id="ARBA00022915"/>
    </source>
</evidence>
<dbReference type="Proteomes" id="UP000217838">
    <property type="component" value="Unassembled WGS sequence"/>
</dbReference>
<name>A0A2A4Y9F3_UNCAE</name>
<evidence type="ECO:0000313" key="17">
    <source>
        <dbReference type="Proteomes" id="UP000217838"/>
    </source>
</evidence>
<comment type="catalytic activity">
    <reaction evidence="12">
        <text>(S)-2,3,4,5-tetrahydrodipicolinate + NAD(+) + H2O = (2S,4S)-4-hydroxy-2,3,4,5-tetrahydrodipicolinate + NADH + H(+)</text>
        <dbReference type="Rhea" id="RHEA:35323"/>
        <dbReference type="ChEBI" id="CHEBI:15377"/>
        <dbReference type="ChEBI" id="CHEBI:15378"/>
        <dbReference type="ChEBI" id="CHEBI:16845"/>
        <dbReference type="ChEBI" id="CHEBI:57540"/>
        <dbReference type="ChEBI" id="CHEBI:57945"/>
        <dbReference type="ChEBI" id="CHEBI:67139"/>
        <dbReference type="EC" id="1.17.1.8"/>
    </reaction>
</comment>
<dbReference type="GO" id="GO:0019877">
    <property type="term" value="P:diaminopimelate biosynthetic process"/>
    <property type="evidence" value="ECO:0007669"/>
    <property type="project" value="UniProtKB-KW"/>
</dbReference>
<feature type="domain" description="Dihydrodipicolinate reductase C-terminal" evidence="15">
    <location>
        <begin position="112"/>
        <end position="236"/>
    </location>
</feature>
<evidence type="ECO:0000256" key="9">
    <source>
        <dbReference type="ARBA" id="ARBA00037922"/>
    </source>
</evidence>
<dbReference type="InterPro" id="IPR023940">
    <property type="entry name" value="DHDPR_bac"/>
</dbReference>
<keyword evidence="4" id="KW-0521">NADP</keyword>
<keyword evidence="6" id="KW-0560">Oxidoreductase</keyword>
<reference evidence="17" key="1">
    <citation type="submission" date="2017-08" db="EMBL/GenBank/DDBJ databases">
        <title>A dynamic microbial community with high functional redundancy inhabits the cold, oxic subseafloor aquifer.</title>
        <authorList>
            <person name="Tully B.J."/>
            <person name="Wheat C.G."/>
            <person name="Glazer B.T."/>
            <person name="Huber J.A."/>
        </authorList>
    </citation>
    <scope>NUCLEOTIDE SEQUENCE [LARGE SCALE GENOMIC DNA]</scope>
</reference>
<evidence type="ECO:0000256" key="6">
    <source>
        <dbReference type="ARBA" id="ARBA00023002"/>
    </source>
</evidence>
<comment type="similarity">
    <text evidence="1">Belongs to the DapB family.</text>
</comment>
<dbReference type="InterPro" id="IPR022664">
    <property type="entry name" value="DapB_N_CS"/>
</dbReference>
<evidence type="ECO:0000256" key="2">
    <source>
        <dbReference type="ARBA" id="ARBA00022490"/>
    </source>
</evidence>
<dbReference type="InterPro" id="IPR000846">
    <property type="entry name" value="DapB_N"/>
</dbReference>